<feature type="region of interest" description="Disordered" evidence="1">
    <location>
        <begin position="253"/>
        <end position="290"/>
    </location>
</feature>
<gene>
    <name evidence="3" type="ORF">EJ05DRAFT_538643</name>
</gene>
<evidence type="ECO:0000313" key="4">
    <source>
        <dbReference type="Proteomes" id="UP000799437"/>
    </source>
</evidence>
<keyword evidence="2" id="KW-0472">Membrane</keyword>
<evidence type="ECO:0000256" key="1">
    <source>
        <dbReference type="SAM" id="MobiDB-lite"/>
    </source>
</evidence>
<sequence length="477" mass="50395">MHHSFNAFNAYSTVYLCLRLVQLRHYNKSSVSYSPFIIVLVSSATFLFLSPNTFKHSSQNMNKYRPLFLPLLVAQSIAWTIAIPGVSQVEFPTQPAAGLSSAETEPLPSETPSILTLEMPATINLTTAASPTPMSLSIPSSWSSYLVTSAANSSVVVPAQTSSIGTTVRSNFSETVAVPDGITTKTIYTTEYEIRTVDPEIFSLIVEKYGSNTIKHSYILLPDITSPPVPSITGPSLISTGISAPQTAASLANVSTDATPSTLPSPTLPSPISPPPISPSPTSPSPVASSGVIPTQAPVCTLPIIAPYGSPRFSQASQASQAVQAGQATDIAADFTLTYTTTIRNTKTITVAAKGVHTPSITIAIPEPSLEPTLGSEFKLDPLPSDASLGVGVAAGNEPQGMIIHGEDDDVHEDKPVSGYERPGQFLARRDPVVSGPTQSQEQGRFVHKKLGKGVLEAATASLFLTTLYMMIWVVGN</sequence>
<evidence type="ECO:0000256" key="2">
    <source>
        <dbReference type="SAM" id="Phobius"/>
    </source>
</evidence>
<keyword evidence="4" id="KW-1185">Reference proteome</keyword>
<name>A0A6A6W6B2_9PEZI</name>
<dbReference type="RefSeq" id="XP_033599897.1">
    <property type="nucleotide sequence ID" value="XM_033749471.1"/>
</dbReference>
<keyword evidence="2" id="KW-0812">Transmembrane</keyword>
<dbReference type="GeneID" id="54490525"/>
<proteinExistence type="predicted"/>
<evidence type="ECO:0000313" key="3">
    <source>
        <dbReference type="EMBL" id="KAF2757446.1"/>
    </source>
</evidence>
<dbReference type="EMBL" id="ML996573">
    <property type="protein sequence ID" value="KAF2757446.1"/>
    <property type="molecule type" value="Genomic_DNA"/>
</dbReference>
<feature type="transmembrane region" description="Helical" evidence="2">
    <location>
        <begin position="455"/>
        <end position="475"/>
    </location>
</feature>
<organism evidence="3 4">
    <name type="scientific">Pseudovirgaria hyperparasitica</name>
    <dbReference type="NCBI Taxonomy" id="470096"/>
    <lineage>
        <taxon>Eukaryota</taxon>
        <taxon>Fungi</taxon>
        <taxon>Dikarya</taxon>
        <taxon>Ascomycota</taxon>
        <taxon>Pezizomycotina</taxon>
        <taxon>Dothideomycetes</taxon>
        <taxon>Dothideomycetes incertae sedis</taxon>
        <taxon>Acrospermales</taxon>
        <taxon>Acrospermaceae</taxon>
        <taxon>Pseudovirgaria</taxon>
    </lineage>
</organism>
<dbReference type="AlphaFoldDB" id="A0A6A6W6B2"/>
<reference evidence="3" key="1">
    <citation type="journal article" date="2020" name="Stud. Mycol.">
        <title>101 Dothideomycetes genomes: a test case for predicting lifestyles and emergence of pathogens.</title>
        <authorList>
            <person name="Haridas S."/>
            <person name="Albert R."/>
            <person name="Binder M."/>
            <person name="Bloem J."/>
            <person name="Labutti K."/>
            <person name="Salamov A."/>
            <person name="Andreopoulos B."/>
            <person name="Baker S."/>
            <person name="Barry K."/>
            <person name="Bills G."/>
            <person name="Bluhm B."/>
            <person name="Cannon C."/>
            <person name="Castanera R."/>
            <person name="Culley D."/>
            <person name="Daum C."/>
            <person name="Ezra D."/>
            <person name="Gonzalez J."/>
            <person name="Henrissat B."/>
            <person name="Kuo A."/>
            <person name="Liang C."/>
            <person name="Lipzen A."/>
            <person name="Lutzoni F."/>
            <person name="Magnuson J."/>
            <person name="Mondo S."/>
            <person name="Nolan M."/>
            <person name="Ohm R."/>
            <person name="Pangilinan J."/>
            <person name="Park H.-J."/>
            <person name="Ramirez L."/>
            <person name="Alfaro M."/>
            <person name="Sun H."/>
            <person name="Tritt A."/>
            <person name="Yoshinaga Y."/>
            <person name="Zwiers L.-H."/>
            <person name="Turgeon B."/>
            <person name="Goodwin S."/>
            <person name="Spatafora J."/>
            <person name="Crous P."/>
            <person name="Grigoriev I."/>
        </authorList>
    </citation>
    <scope>NUCLEOTIDE SEQUENCE</scope>
    <source>
        <strain evidence="3">CBS 121739</strain>
    </source>
</reference>
<feature type="transmembrane region" description="Helical" evidence="2">
    <location>
        <begin position="33"/>
        <end position="54"/>
    </location>
</feature>
<keyword evidence="2" id="KW-1133">Transmembrane helix</keyword>
<feature type="compositionally biased region" description="Pro residues" evidence="1">
    <location>
        <begin position="266"/>
        <end position="284"/>
    </location>
</feature>
<dbReference type="Proteomes" id="UP000799437">
    <property type="component" value="Unassembled WGS sequence"/>
</dbReference>
<protein>
    <submittedName>
        <fullName evidence="3">Uncharacterized protein</fullName>
    </submittedName>
</protein>
<accession>A0A6A6W6B2</accession>